<accession>A0A645FIF0</accession>
<evidence type="ECO:0000313" key="1">
    <source>
        <dbReference type="EMBL" id="MPN14178.1"/>
    </source>
</evidence>
<organism evidence="1">
    <name type="scientific">bioreactor metagenome</name>
    <dbReference type="NCBI Taxonomy" id="1076179"/>
    <lineage>
        <taxon>unclassified sequences</taxon>
        <taxon>metagenomes</taxon>
        <taxon>ecological metagenomes</taxon>
    </lineage>
</organism>
<reference evidence="1" key="1">
    <citation type="submission" date="2019-08" db="EMBL/GenBank/DDBJ databases">
        <authorList>
            <person name="Kucharzyk K."/>
            <person name="Murdoch R.W."/>
            <person name="Higgins S."/>
            <person name="Loffler F."/>
        </authorList>
    </citation>
    <scope>NUCLEOTIDE SEQUENCE</scope>
</reference>
<gene>
    <name evidence="1" type="ORF">SDC9_161504</name>
</gene>
<dbReference type="AlphaFoldDB" id="A0A645FIF0"/>
<sequence length="85" mass="9460">MDCRLQQCFRQFPAVHACATAYVKGLFDVCERLEDFFKFTAFEDSDVSDHGHLLAAFHCTVMDLLDIVGRLSQDQGAAACVGSRL</sequence>
<proteinExistence type="predicted"/>
<comment type="caution">
    <text evidence="1">The sequence shown here is derived from an EMBL/GenBank/DDBJ whole genome shotgun (WGS) entry which is preliminary data.</text>
</comment>
<dbReference type="EMBL" id="VSSQ01060770">
    <property type="protein sequence ID" value="MPN14178.1"/>
    <property type="molecule type" value="Genomic_DNA"/>
</dbReference>
<protein>
    <submittedName>
        <fullName evidence="1">Uncharacterized protein</fullName>
    </submittedName>
</protein>
<name>A0A645FIF0_9ZZZZ</name>